<dbReference type="InterPro" id="IPR032859">
    <property type="entry name" value="KH_dom-like"/>
</dbReference>
<dbReference type="EMBL" id="JACHXA010000002">
    <property type="protein sequence ID" value="MBB3064629.1"/>
    <property type="molecule type" value="Genomic_DNA"/>
</dbReference>
<keyword evidence="3 8" id="KW-0690">Ribosome biogenesis</keyword>
<dbReference type="FunFam" id="3.40.50.300:FF:000057">
    <property type="entry name" value="GTPase Der"/>
    <property type="match status" value="1"/>
</dbReference>
<accession>A0A839SRN3</accession>
<keyword evidence="5 8" id="KW-0547">Nucleotide-binding</keyword>
<comment type="caution">
    <text evidence="13">The sequence shown here is derived from an EMBL/GenBank/DDBJ whole genome shotgun (WGS) entry which is preliminary data.</text>
</comment>
<dbReference type="CDD" id="cd01894">
    <property type="entry name" value="EngA1"/>
    <property type="match status" value="1"/>
</dbReference>
<dbReference type="NCBIfam" id="TIGR03594">
    <property type="entry name" value="GTPase_EngA"/>
    <property type="match status" value="1"/>
</dbReference>
<comment type="function">
    <text evidence="8 10">GTPase that plays an essential role in the late steps of ribosome biogenesis.</text>
</comment>
<dbReference type="InterPro" id="IPR015946">
    <property type="entry name" value="KH_dom-like_a/b"/>
</dbReference>
<dbReference type="GO" id="GO:0005525">
    <property type="term" value="F:GTP binding"/>
    <property type="evidence" value="ECO:0007669"/>
    <property type="project" value="UniProtKB-UniRule"/>
</dbReference>
<dbReference type="InterPro" id="IPR006073">
    <property type="entry name" value="GTP-bd"/>
</dbReference>
<keyword evidence="14" id="KW-1185">Reference proteome</keyword>
<evidence type="ECO:0000313" key="14">
    <source>
        <dbReference type="Proteomes" id="UP000581135"/>
    </source>
</evidence>
<evidence type="ECO:0000256" key="11">
    <source>
        <dbReference type="SAM" id="MobiDB-lite"/>
    </source>
</evidence>
<evidence type="ECO:0000256" key="1">
    <source>
        <dbReference type="ARBA" id="ARBA00008279"/>
    </source>
</evidence>
<feature type="binding site" evidence="8">
    <location>
        <begin position="261"/>
        <end position="265"/>
    </location>
    <ligand>
        <name>GTP</name>
        <dbReference type="ChEBI" id="CHEBI:37565"/>
        <label>2</label>
    </ligand>
</feature>
<keyword evidence="6 8" id="KW-0342">GTP-binding</keyword>
<evidence type="ECO:0000256" key="7">
    <source>
        <dbReference type="ARBA" id="ARBA00032345"/>
    </source>
</evidence>
<dbReference type="PANTHER" id="PTHR43834:SF6">
    <property type="entry name" value="GTPASE DER"/>
    <property type="match status" value="1"/>
</dbReference>
<reference evidence="13 14" key="1">
    <citation type="submission" date="2020-08" db="EMBL/GenBank/DDBJ databases">
        <title>Genomic Encyclopedia of Type Strains, Phase III (KMG-III): the genomes of soil and plant-associated and newly described type strains.</title>
        <authorList>
            <person name="Whitman W."/>
        </authorList>
    </citation>
    <scope>NUCLEOTIDE SEQUENCE [LARGE SCALE GENOMIC DNA]</scope>
    <source>
        <strain evidence="13 14">CECT 8803</strain>
    </source>
</reference>
<evidence type="ECO:0000256" key="2">
    <source>
        <dbReference type="ARBA" id="ARBA00020953"/>
    </source>
</evidence>
<dbReference type="InterPro" id="IPR005225">
    <property type="entry name" value="Small_GTP-bd"/>
</dbReference>
<evidence type="ECO:0000256" key="9">
    <source>
        <dbReference type="PROSITE-ProRule" id="PRU01049"/>
    </source>
</evidence>
<feature type="domain" description="EngA-type G" evidence="12">
    <location>
        <begin position="3"/>
        <end position="167"/>
    </location>
</feature>
<sequence length="472" mass="52358">MSFTLAIIGRPNVGKSTLFNRLVGKRLALVDDQPGVTRDRREGEGRLYDLTFKVIDTAGLEEADGGTLEGRMRQQTERALAEADLAVFIVDARAGVTPLDAHFAEVLRRSPTPVILIANKCEGRAAEAGLAEAWRLGMGEPVPFSAEHGLGISDLHDAILERLTVLREDQAVSQAPRVSKGKKAKKEPSTPEHAEDGTEGEEPPSGPLQLAIVGRPNVGKSTLVNRMIGEDRLLTGPEAGITRDAISLDWEFRGVHFRLVDTAGLRRRAKVTDRVERLSAYDTKRAIDYAQVVVLLLDGQEGLHKQDLWIARTVIEEGRALVIGLNKWDALKDSKAAISEVQDRMIRSLPQVKGIPLVPISGLTGRGLDRLMDAVLEVYETWQSRISTARLNRWLSAMLEAHPPPMVSGRRLKIRYVTQVKSRPPTFALWVSRPKELPDSYVRYLENGMREDFDMPAVPIRFLLRKGDNPYA</sequence>
<dbReference type="GO" id="GO:0042254">
    <property type="term" value="P:ribosome biogenesis"/>
    <property type="evidence" value="ECO:0007669"/>
    <property type="project" value="UniProtKB-KW"/>
</dbReference>
<evidence type="ECO:0000256" key="8">
    <source>
        <dbReference type="HAMAP-Rule" id="MF_00195"/>
    </source>
</evidence>
<feature type="binding site" evidence="8">
    <location>
        <begin position="9"/>
        <end position="16"/>
    </location>
    <ligand>
        <name>GTP</name>
        <dbReference type="ChEBI" id="CHEBI:37565"/>
        <label>1</label>
    </ligand>
</feature>
<keyword evidence="4 10" id="KW-0677">Repeat</keyword>
<dbReference type="Pfam" id="PF01926">
    <property type="entry name" value="MMR_HSR1"/>
    <property type="match status" value="2"/>
</dbReference>
<dbReference type="PANTHER" id="PTHR43834">
    <property type="entry name" value="GTPASE DER"/>
    <property type="match status" value="1"/>
</dbReference>
<dbReference type="PIRSF" id="PIRSF006485">
    <property type="entry name" value="GTP-binding_EngA"/>
    <property type="match status" value="1"/>
</dbReference>
<feature type="binding site" evidence="8">
    <location>
        <begin position="56"/>
        <end position="60"/>
    </location>
    <ligand>
        <name>GTP</name>
        <dbReference type="ChEBI" id="CHEBI:37565"/>
        <label>1</label>
    </ligand>
</feature>
<comment type="similarity">
    <text evidence="1 8 9 10">Belongs to the TRAFAC class TrmE-Era-EngA-EngB-Septin-like GTPase superfamily. EngA (Der) GTPase family.</text>
</comment>
<feature type="domain" description="EngA-type G" evidence="12">
    <location>
        <begin position="208"/>
        <end position="383"/>
    </location>
</feature>
<dbReference type="AlphaFoldDB" id="A0A839SRN3"/>
<name>A0A839SRN3_9PROT</name>
<protein>
    <recommendedName>
        <fullName evidence="2 8">GTPase Der</fullName>
    </recommendedName>
    <alternativeName>
        <fullName evidence="7 8">GTP-binding protein EngA</fullName>
    </alternativeName>
</protein>
<dbReference type="FunFam" id="3.30.300.20:FF:000004">
    <property type="entry name" value="GTPase Der"/>
    <property type="match status" value="1"/>
</dbReference>
<dbReference type="HAMAP" id="MF_00195">
    <property type="entry name" value="GTPase_Der"/>
    <property type="match status" value="1"/>
</dbReference>
<gene>
    <name evidence="8" type="primary">der</name>
    <name evidence="13" type="ORF">FHR98_000901</name>
</gene>
<dbReference type="InterPro" id="IPR016484">
    <property type="entry name" value="GTPase_Der"/>
</dbReference>
<feature type="binding site" evidence="8">
    <location>
        <begin position="326"/>
        <end position="329"/>
    </location>
    <ligand>
        <name>GTP</name>
        <dbReference type="ChEBI" id="CHEBI:37565"/>
        <label>2</label>
    </ligand>
</feature>
<comment type="subunit">
    <text evidence="8">Associates with the 50S ribosomal subunit.</text>
</comment>
<feature type="compositionally biased region" description="Basic and acidic residues" evidence="11">
    <location>
        <begin position="186"/>
        <end position="196"/>
    </location>
</feature>
<evidence type="ECO:0000313" key="13">
    <source>
        <dbReference type="EMBL" id="MBB3064629.1"/>
    </source>
</evidence>
<dbReference type="SUPFAM" id="SSF52540">
    <property type="entry name" value="P-loop containing nucleoside triphosphate hydrolases"/>
    <property type="match status" value="2"/>
</dbReference>
<dbReference type="RefSeq" id="WP_183415436.1">
    <property type="nucleotide sequence ID" value="NZ_JACHXA010000002.1"/>
</dbReference>
<organism evidence="13 14">
    <name type="scientific">Limibacillus halophilus</name>
    <dbReference type="NCBI Taxonomy" id="1579333"/>
    <lineage>
        <taxon>Bacteria</taxon>
        <taxon>Pseudomonadati</taxon>
        <taxon>Pseudomonadota</taxon>
        <taxon>Alphaproteobacteria</taxon>
        <taxon>Rhodospirillales</taxon>
        <taxon>Rhodovibrionaceae</taxon>
        <taxon>Limibacillus</taxon>
    </lineage>
</organism>
<evidence type="ECO:0000256" key="4">
    <source>
        <dbReference type="ARBA" id="ARBA00022737"/>
    </source>
</evidence>
<evidence type="ECO:0000256" key="10">
    <source>
        <dbReference type="RuleBase" id="RU004481"/>
    </source>
</evidence>
<dbReference type="Gene3D" id="3.30.300.20">
    <property type="match status" value="1"/>
</dbReference>
<proteinExistence type="inferred from homology"/>
<dbReference type="Proteomes" id="UP000581135">
    <property type="component" value="Unassembled WGS sequence"/>
</dbReference>
<evidence type="ECO:0000256" key="3">
    <source>
        <dbReference type="ARBA" id="ARBA00022517"/>
    </source>
</evidence>
<evidence type="ECO:0000256" key="5">
    <source>
        <dbReference type="ARBA" id="ARBA00022741"/>
    </source>
</evidence>
<dbReference type="PROSITE" id="PS51712">
    <property type="entry name" value="G_ENGA"/>
    <property type="match status" value="2"/>
</dbReference>
<feature type="region of interest" description="Disordered" evidence="11">
    <location>
        <begin position="171"/>
        <end position="209"/>
    </location>
</feature>
<feature type="binding site" evidence="8">
    <location>
        <begin position="119"/>
        <end position="122"/>
    </location>
    <ligand>
        <name>GTP</name>
        <dbReference type="ChEBI" id="CHEBI:37565"/>
        <label>1</label>
    </ligand>
</feature>
<dbReference type="Gene3D" id="3.40.50.300">
    <property type="entry name" value="P-loop containing nucleotide triphosphate hydrolases"/>
    <property type="match status" value="2"/>
</dbReference>
<dbReference type="CDD" id="cd01895">
    <property type="entry name" value="EngA2"/>
    <property type="match status" value="1"/>
</dbReference>
<evidence type="ECO:0000259" key="12">
    <source>
        <dbReference type="PROSITE" id="PS51712"/>
    </source>
</evidence>
<feature type="binding site" evidence="8">
    <location>
        <begin position="214"/>
        <end position="221"/>
    </location>
    <ligand>
        <name>GTP</name>
        <dbReference type="ChEBI" id="CHEBI:37565"/>
        <label>2</label>
    </ligand>
</feature>
<evidence type="ECO:0000256" key="6">
    <source>
        <dbReference type="ARBA" id="ARBA00023134"/>
    </source>
</evidence>
<dbReference type="InterPro" id="IPR031166">
    <property type="entry name" value="G_ENGA"/>
</dbReference>
<dbReference type="NCBIfam" id="TIGR00231">
    <property type="entry name" value="small_GTP"/>
    <property type="match status" value="2"/>
</dbReference>
<dbReference type="Pfam" id="PF14714">
    <property type="entry name" value="KH_dom-like"/>
    <property type="match status" value="1"/>
</dbReference>
<dbReference type="InterPro" id="IPR027417">
    <property type="entry name" value="P-loop_NTPase"/>
</dbReference>